<dbReference type="InterPro" id="IPR014762">
    <property type="entry name" value="DNA_mismatch_repair_CS"/>
</dbReference>
<dbReference type="InterPro" id="IPR013507">
    <property type="entry name" value="DNA_mismatch_S5_2-like"/>
</dbReference>
<dbReference type="InterPro" id="IPR037198">
    <property type="entry name" value="MutL_C_sf"/>
</dbReference>
<dbReference type="HAMAP" id="MF_00149">
    <property type="entry name" value="DNA_mis_repair"/>
    <property type="match status" value="1"/>
</dbReference>
<evidence type="ECO:0000313" key="9">
    <source>
        <dbReference type="Proteomes" id="UP000746471"/>
    </source>
</evidence>
<feature type="domain" description="DNA mismatch repair protein S5" evidence="7">
    <location>
        <begin position="211"/>
        <end position="329"/>
    </location>
</feature>
<dbReference type="InterPro" id="IPR014790">
    <property type="entry name" value="MutL_C"/>
</dbReference>
<feature type="region of interest" description="Disordered" evidence="5">
    <location>
        <begin position="430"/>
        <end position="450"/>
    </location>
</feature>
<dbReference type="InterPro" id="IPR042120">
    <property type="entry name" value="MutL_C_dimsub"/>
</dbReference>
<dbReference type="NCBIfam" id="TIGR00585">
    <property type="entry name" value="mutl"/>
    <property type="match status" value="1"/>
</dbReference>
<evidence type="ECO:0000259" key="6">
    <source>
        <dbReference type="SMART" id="SM00853"/>
    </source>
</evidence>
<evidence type="ECO:0000256" key="4">
    <source>
        <dbReference type="HAMAP-Rule" id="MF_00149"/>
    </source>
</evidence>
<dbReference type="InterPro" id="IPR020667">
    <property type="entry name" value="DNA_mismatch_repair_MutL"/>
</dbReference>
<dbReference type="InterPro" id="IPR038973">
    <property type="entry name" value="MutL/Mlh/Pms-like"/>
</dbReference>
<evidence type="ECO:0000256" key="1">
    <source>
        <dbReference type="ARBA" id="ARBA00006082"/>
    </source>
</evidence>
<reference evidence="8 9" key="1">
    <citation type="submission" date="2021-05" db="EMBL/GenBank/DDBJ databases">
        <title>Fusibacter ferrireducens sp. nov., an anaerobic, sulfur- and Fe-reducing bacterium isolated from the mangrove sediment.</title>
        <authorList>
            <person name="Qiu D."/>
        </authorList>
    </citation>
    <scope>NUCLEOTIDE SEQUENCE [LARGE SCALE GENOMIC DNA]</scope>
    <source>
        <strain evidence="8 9">DSM 12116</strain>
    </source>
</reference>
<keyword evidence="8" id="KW-0540">Nuclease</keyword>
<keyword evidence="8" id="KW-0378">Hydrolase</keyword>
<evidence type="ECO:0000259" key="7">
    <source>
        <dbReference type="SMART" id="SM01340"/>
    </source>
</evidence>
<dbReference type="SMART" id="SM00853">
    <property type="entry name" value="MutL_C"/>
    <property type="match status" value="1"/>
</dbReference>
<dbReference type="SMART" id="SM01340">
    <property type="entry name" value="DNA_mis_repair"/>
    <property type="match status" value="1"/>
</dbReference>
<evidence type="ECO:0000256" key="5">
    <source>
        <dbReference type="SAM" id="MobiDB-lite"/>
    </source>
</evidence>
<organism evidence="8 9">
    <name type="scientific">Fusibacter paucivorans</name>
    <dbReference type="NCBI Taxonomy" id="76009"/>
    <lineage>
        <taxon>Bacteria</taxon>
        <taxon>Bacillati</taxon>
        <taxon>Bacillota</taxon>
        <taxon>Clostridia</taxon>
        <taxon>Eubacteriales</taxon>
        <taxon>Eubacteriales Family XII. Incertae Sedis</taxon>
        <taxon>Fusibacter</taxon>
    </lineage>
</organism>
<accession>A0ABS5PQG9</accession>
<dbReference type="Gene3D" id="3.30.1540.20">
    <property type="entry name" value="MutL, C-terminal domain, dimerisation subdomain"/>
    <property type="match status" value="1"/>
</dbReference>
<feature type="compositionally biased region" description="Basic and acidic residues" evidence="5">
    <location>
        <begin position="430"/>
        <end position="447"/>
    </location>
</feature>
<proteinExistence type="inferred from homology"/>
<keyword evidence="9" id="KW-1185">Reference proteome</keyword>
<dbReference type="InterPro" id="IPR020568">
    <property type="entry name" value="Ribosomal_Su5_D2-typ_SF"/>
</dbReference>
<feature type="domain" description="MutL C-terminal dimerisation" evidence="6">
    <location>
        <begin position="495"/>
        <end position="633"/>
    </location>
</feature>
<dbReference type="RefSeq" id="WP_213236516.1">
    <property type="nucleotide sequence ID" value="NZ_JAHBCL010000012.1"/>
</dbReference>
<dbReference type="InterPro" id="IPR036890">
    <property type="entry name" value="HATPase_C_sf"/>
</dbReference>
<keyword evidence="2 4" id="KW-0227">DNA damage</keyword>
<evidence type="ECO:0000256" key="2">
    <source>
        <dbReference type="ARBA" id="ARBA00022763"/>
    </source>
</evidence>
<dbReference type="InterPro" id="IPR042121">
    <property type="entry name" value="MutL_C_regsub"/>
</dbReference>
<dbReference type="PROSITE" id="PS00058">
    <property type="entry name" value="DNA_MISMATCH_REPAIR_1"/>
    <property type="match status" value="1"/>
</dbReference>
<keyword evidence="8" id="KW-0255">Endonuclease</keyword>
<dbReference type="Gene3D" id="3.30.230.10">
    <property type="match status" value="1"/>
</dbReference>
<dbReference type="SUPFAM" id="SSF118116">
    <property type="entry name" value="DNA mismatch repair protein MutL"/>
    <property type="match status" value="1"/>
</dbReference>
<dbReference type="Gene3D" id="3.30.565.10">
    <property type="entry name" value="Histidine kinase-like ATPase, C-terminal domain"/>
    <property type="match status" value="1"/>
</dbReference>
<dbReference type="InterPro" id="IPR002099">
    <property type="entry name" value="MutL/Mlh/PMS"/>
</dbReference>
<evidence type="ECO:0000313" key="8">
    <source>
        <dbReference type="EMBL" id="MBS7526654.1"/>
    </source>
</evidence>
<dbReference type="PANTHER" id="PTHR10073">
    <property type="entry name" value="DNA MISMATCH REPAIR PROTEIN MLH, PMS, MUTL"/>
    <property type="match status" value="1"/>
</dbReference>
<dbReference type="Pfam" id="PF01119">
    <property type="entry name" value="DNA_mis_repair"/>
    <property type="match status" value="1"/>
</dbReference>
<dbReference type="EMBL" id="JAHBCL010000012">
    <property type="protein sequence ID" value="MBS7526654.1"/>
    <property type="molecule type" value="Genomic_DNA"/>
</dbReference>
<dbReference type="Pfam" id="PF13589">
    <property type="entry name" value="HATPase_c_3"/>
    <property type="match status" value="1"/>
</dbReference>
<dbReference type="InterPro" id="IPR014721">
    <property type="entry name" value="Ribsml_uS5_D2-typ_fold_subgr"/>
</dbReference>
<dbReference type="CDD" id="cd16926">
    <property type="entry name" value="HATPase_MutL-MLH-PMS-like"/>
    <property type="match status" value="1"/>
</dbReference>
<dbReference type="PANTHER" id="PTHR10073:SF12">
    <property type="entry name" value="DNA MISMATCH REPAIR PROTEIN MLH1"/>
    <property type="match status" value="1"/>
</dbReference>
<dbReference type="Gene3D" id="3.30.1370.100">
    <property type="entry name" value="MutL, C-terminal domain, regulatory subdomain"/>
    <property type="match status" value="1"/>
</dbReference>
<protein>
    <recommendedName>
        <fullName evidence="4">DNA mismatch repair protein MutL</fullName>
    </recommendedName>
</protein>
<sequence>MSLKHIYKLDEITASKIAAGEVVEKPAMVVKELVENAIDAGSTHIHVIIEKGGKKHIGVIDNGTGIAREDLNLVFERHATSKIRTLEDLYQTASLGFRGEALASICAVSEVALVTKTAEDEVGAKVTAKGGKVLEIAEVGALTGTSITIQNLFFNTPARLKFLKSDKAEAKNISDLMSHLALSHPEIAIEYTLDGKSVFKTPGNGKLANAIFEVYDRNLMQNLFEVSHEALGIKLFGFASTFAYTKGNSTLQIVFVNGRYVKSDLIKEAIMLAYKPYLMHNRFPVCFFFIELTPNAVDVNIHPAKTEIKFHHEGDVKQLIYAALRKAFNLHNQIPEVTFSEKDVFNRQKLASINEDSKSFEPMPESVIATHVQKEIKMEPERHNEDTAGHRNTIDSSIPSDVSAVDKMLVQKQIADEGLIAEETPVYQMRDEPKKEDVETRSSEGRFKTVSPSKSEKAKIDFTQYDLSALSAFSEEIPAFHKPMAEASIYDGLVYVGTFLKTYLIFEKDESMYMIDQHAAHEKILYEQLMQTFFEGATATQMVLVPETIALHWSQADEMTQILQAMQTLGFDVEEFGPDTLVMRGIPDFLDLTTARELVTSLIEGAKSALDHHISEQLMSKACKNAIKAHDSIGSYEIEALLKDLKVLKEPYTCPHGRPIIISFSRQELEKRFKRIV</sequence>
<dbReference type="SUPFAM" id="SSF55874">
    <property type="entry name" value="ATPase domain of HSP90 chaperone/DNA topoisomerase II/histidine kinase"/>
    <property type="match status" value="1"/>
</dbReference>
<keyword evidence="3 4" id="KW-0234">DNA repair</keyword>
<dbReference type="Pfam" id="PF08676">
    <property type="entry name" value="MutL_C"/>
    <property type="match status" value="1"/>
</dbReference>
<gene>
    <name evidence="4 8" type="primary">mutL</name>
    <name evidence="8" type="ORF">KHM83_08195</name>
</gene>
<comment type="function">
    <text evidence="4">This protein is involved in the repair of mismatches in DNA. It is required for dam-dependent methyl-directed DNA mismatch repair. May act as a 'molecular matchmaker', a protein that promotes the formation of a stable complex between two or more DNA-binding proteins in an ATP-dependent manner without itself being part of a final effector complex.</text>
</comment>
<name>A0ABS5PQG9_9FIRM</name>
<dbReference type="SUPFAM" id="SSF54211">
    <property type="entry name" value="Ribosomal protein S5 domain 2-like"/>
    <property type="match status" value="1"/>
</dbReference>
<comment type="similarity">
    <text evidence="1 4">Belongs to the DNA mismatch repair MutL/HexB family.</text>
</comment>
<dbReference type="Proteomes" id="UP000746471">
    <property type="component" value="Unassembled WGS sequence"/>
</dbReference>
<comment type="caution">
    <text evidence="8">The sequence shown here is derived from an EMBL/GenBank/DDBJ whole genome shotgun (WGS) entry which is preliminary data.</text>
</comment>
<evidence type="ECO:0000256" key="3">
    <source>
        <dbReference type="ARBA" id="ARBA00023204"/>
    </source>
</evidence>
<dbReference type="GO" id="GO:0004519">
    <property type="term" value="F:endonuclease activity"/>
    <property type="evidence" value="ECO:0007669"/>
    <property type="project" value="UniProtKB-KW"/>
</dbReference>
<dbReference type="CDD" id="cd00782">
    <property type="entry name" value="MutL_Trans"/>
    <property type="match status" value="1"/>
</dbReference>